<evidence type="ECO:0000313" key="3">
    <source>
        <dbReference type="Proteomes" id="UP001341840"/>
    </source>
</evidence>
<organism evidence="2 3">
    <name type="scientific">Stylosanthes scabra</name>
    <dbReference type="NCBI Taxonomy" id="79078"/>
    <lineage>
        <taxon>Eukaryota</taxon>
        <taxon>Viridiplantae</taxon>
        <taxon>Streptophyta</taxon>
        <taxon>Embryophyta</taxon>
        <taxon>Tracheophyta</taxon>
        <taxon>Spermatophyta</taxon>
        <taxon>Magnoliopsida</taxon>
        <taxon>eudicotyledons</taxon>
        <taxon>Gunneridae</taxon>
        <taxon>Pentapetalae</taxon>
        <taxon>rosids</taxon>
        <taxon>fabids</taxon>
        <taxon>Fabales</taxon>
        <taxon>Fabaceae</taxon>
        <taxon>Papilionoideae</taxon>
        <taxon>50 kb inversion clade</taxon>
        <taxon>dalbergioids sensu lato</taxon>
        <taxon>Dalbergieae</taxon>
        <taxon>Pterocarpus clade</taxon>
        <taxon>Stylosanthes</taxon>
    </lineage>
</organism>
<feature type="region of interest" description="Disordered" evidence="1">
    <location>
        <begin position="1"/>
        <end position="39"/>
    </location>
</feature>
<protein>
    <submittedName>
        <fullName evidence="2">Uncharacterized protein</fullName>
    </submittedName>
</protein>
<proteinExistence type="predicted"/>
<evidence type="ECO:0000256" key="1">
    <source>
        <dbReference type="SAM" id="MobiDB-lite"/>
    </source>
</evidence>
<feature type="compositionally biased region" description="Basic residues" evidence="1">
    <location>
        <begin position="11"/>
        <end position="22"/>
    </location>
</feature>
<dbReference type="EMBL" id="JASCZI010060856">
    <property type="protein sequence ID" value="MED6136408.1"/>
    <property type="molecule type" value="Genomic_DNA"/>
</dbReference>
<reference evidence="2 3" key="1">
    <citation type="journal article" date="2023" name="Plants (Basel)">
        <title>Bridging the Gap: Combining Genomics and Transcriptomics Approaches to Understand Stylosanthes scabra, an Orphan Legume from the Brazilian Caatinga.</title>
        <authorList>
            <person name="Ferreira-Neto J.R.C."/>
            <person name="da Silva M.D."/>
            <person name="Binneck E."/>
            <person name="de Melo N.F."/>
            <person name="da Silva R.H."/>
            <person name="de Melo A.L.T.M."/>
            <person name="Pandolfi V."/>
            <person name="Bustamante F.O."/>
            <person name="Brasileiro-Vidal A.C."/>
            <person name="Benko-Iseppon A.M."/>
        </authorList>
    </citation>
    <scope>NUCLEOTIDE SEQUENCE [LARGE SCALE GENOMIC DNA]</scope>
    <source>
        <tissue evidence="2">Leaves</tissue>
    </source>
</reference>
<accession>A0ABU6SKE1</accession>
<comment type="caution">
    <text evidence="2">The sequence shown here is derived from an EMBL/GenBank/DDBJ whole genome shotgun (WGS) entry which is preliminary data.</text>
</comment>
<dbReference type="Proteomes" id="UP001341840">
    <property type="component" value="Unassembled WGS sequence"/>
</dbReference>
<name>A0ABU6SKE1_9FABA</name>
<keyword evidence="3" id="KW-1185">Reference proteome</keyword>
<gene>
    <name evidence="2" type="ORF">PIB30_118266</name>
</gene>
<sequence length="112" mass="12445">MEDLTVNVGTHRQRQRRHHHIHPPSPPGSVCQSDGDGADEDRCSLFEWRRYTRLRKRRRGSTQGFSVAAAVPSPTTIVAAFSSPPPLMTATVLIKTAEDSPAAQRHGYRSDL</sequence>
<evidence type="ECO:0000313" key="2">
    <source>
        <dbReference type="EMBL" id="MED6136408.1"/>
    </source>
</evidence>